<organism evidence="1 2">
    <name type="scientific">Asanoa ishikariensis</name>
    <dbReference type="NCBI Taxonomy" id="137265"/>
    <lineage>
        <taxon>Bacteria</taxon>
        <taxon>Bacillati</taxon>
        <taxon>Actinomycetota</taxon>
        <taxon>Actinomycetes</taxon>
        <taxon>Micromonosporales</taxon>
        <taxon>Micromonosporaceae</taxon>
        <taxon>Asanoa</taxon>
    </lineage>
</organism>
<evidence type="ECO:0000313" key="1">
    <source>
        <dbReference type="EMBL" id="SDY78738.1"/>
    </source>
</evidence>
<dbReference type="Gene3D" id="1.10.287.1060">
    <property type="entry name" value="ESAT-6-like"/>
    <property type="match status" value="1"/>
</dbReference>
<gene>
    <name evidence="1" type="ORF">SAMN05421684_1549</name>
</gene>
<dbReference type="OrthoDB" id="3627085at2"/>
<accession>A0A1H3MQM3</accession>
<dbReference type="AlphaFoldDB" id="A0A1H3MQM3"/>
<dbReference type="RefSeq" id="WP_090788756.1">
    <property type="nucleotide sequence ID" value="NZ_BOND01000018.1"/>
</dbReference>
<dbReference type="Proteomes" id="UP000199632">
    <property type="component" value="Unassembled WGS sequence"/>
</dbReference>
<dbReference type="STRING" id="137265.SAMN05421684_1549"/>
<proteinExistence type="predicted"/>
<sequence>MSSPGFRVDPHTLSSSGLELSGVAGEFASALRAFQAELSGFGAPWGADEIGSLIGAAHDEVAQWAFECFEVAAEELEAAGFDVGAMATNYREIEDQIRGAFDAFGG</sequence>
<keyword evidence="2" id="KW-1185">Reference proteome</keyword>
<protein>
    <submittedName>
        <fullName evidence="1">Uncharacterized protein</fullName>
    </submittedName>
</protein>
<dbReference type="EMBL" id="FNQB01000001">
    <property type="protein sequence ID" value="SDY78738.1"/>
    <property type="molecule type" value="Genomic_DNA"/>
</dbReference>
<evidence type="ECO:0000313" key="2">
    <source>
        <dbReference type="Proteomes" id="UP000199632"/>
    </source>
</evidence>
<name>A0A1H3MQM3_9ACTN</name>
<reference evidence="2" key="1">
    <citation type="submission" date="2016-10" db="EMBL/GenBank/DDBJ databases">
        <authorList>
            <person name="Varghese N."/>
            <person name="Submissions S."/>
        </authorList>
    </citation>
    <scope>NUCLEOTIDE SEQUENCE [LARGE SCALE GENOMIC DNA]</scope>
    <source>
        <strain evidence="2">DSM 44718</strain>
    </source>
</reference>